<feature type="compositionally biased region" description="Acidic residues" evidence="8">
    <location>
        <begin position="150"/>
        <end position="226"/>
    </location>
</feature>
<proteinExistence type="inferred from homology"/>
<accession>A0AAN6RMI8</accession>
<evidence type="ECO:0000256" key="8">
    <source>
        <dbReference type="SAM" id="MobiDB-lite"/>
    </source>
</evidence>
<organism evidence="9 10">
    <name type="scientific">Pseudopithomyces chartarum</name>
    <dbReference type="NCBI Taxonomy" id="1892770"/>
    <lineage>
        <taxon>Eukaryota</taxon>
        <taxon>Fungi</taxon>
        <taxon>Dikarya</taxon>
        <taxon>Ascomycota</taxon>
        <taxon>Pezizomycotina</taxon>
        <taxon>Dothideomycetes</taxon>
        <taxon>Pleosporomycetidae</taxon>
        <taxon>Pleosporales</taxon>
        <taxon>Massarineae</taxon>
        <taxon>Didymosphaeriaceae</taxon>
        <taxon>Pseudopithomyces</taxon>
    </lineage>
</organism>
<dbReference type="Proteomes" id="UP001280581">
    <property type="component" value="Unassembled WGS sequence"/>
</dbReference>
<feature type="compositionally biased region" description="Basic and acidic residues" evidence="8">
    <location>
        <begin position="673"/>
        <end position="697"/>
    </location>
</feature>
<comment type="function">
    <text evidence="7">Involved in nucleolar processing of pre-18S ribosomal RNA.</text>
</comment>
<protein>
    <recommendedName>
        <fullName evidence="7">U3 small nucleolar ribonucleoprotein protein MPP10</fullName>
    </recommendedName>
</protein>
<feature type="region of interest" description="Disordered" evidence="8">
    <location>
        <begin position="70"/>
        <end position="96"/>
    </location>
</feature>
<keyword evidence="3 7" id="KW-0698">rRNA processing</keyword>
<evidence type="ECO:0000256" key="3">
    <source>
        <dbReference type="ARBA" id="ARBA00022552"/>
    </source>
</evidence>
<evidence type="ECO:0000256" key="5">
    <source>
        <dbReference type="ARBA" id="ARBA00023274"/>
    </source>
</evidence>
<sequence length="734" mass="80944">MAPISFSPDASISSHTLSAGSAQPSPMDLRSTSPATAAFLAKPTAFLLPSAQLNSTFLTAAKQLLDPVATGVSEAQVQRQQEQRKKRKRGEDDGDDSCKVLQLKKIHIQGFSTAQVWQQASKILDAAVDEIERSLPQDDDDTLAVRAGEEDGEDDISELEDEEASSELGEEGVDWEYDGEDVSGEEGLDEEESADDGEDLDGDDYDMEDDEEGIFSDDGSGMDEPAETYRPDPNGLNDGFFEIDQFNKQTDFLEQRDNQGEALDSEDDEVNWEEDPFSAKSSKKAVAGDEEDEDEDDDEGGPTFGNVDLNAPEGESDDDELQDGEMDTVDDTGMNANNVMYADFFLPPATKAGKSRKKRGRPNPHNFPSVNDPQNNKPDEDEIQNVISRVHGDLFSDEDDVDSDDGLSDADPSDPKSRRSTHERRQAKIADQIRKLEAANVAKRGWQLSGEASASARPMNSLLEEDLEFERAGKPVAPVTEETSQDIETLIKQRILAGQFDEVLRRRPDDLATGPRERRGLFELDDTKNAKGLAEIYEEEHLKAVDPNYVDARDEKLKKDHAEISALWKSLSAKLDSLASSNFKPKPAVANLEIRVDAPAIQMEDARPTAGGEVAGASMLAPQEVYKPGENDANEKTEVVNKSGMPVSREEMTREQKLRRRRREKERIKKKGLHEVEKKDSEVSGKEKKAKEHKQLLGDLKKGGVQVIGKKGITDVEGNDVKEGVRKGASSYKL</sequence>
<name>A0AAN6RMI8_9PLEO</name>
<feature type="region of interest" description="Disordered" evidence="8">
    <location>
        <begin position="627"/>
        <end position="697"/>
    </location>
</feature>
<evidence type="ECO:0000256" key="4">
    <source>
        <dbReference type="ARBA" id="ARBA00023242"/>
    </source>
</evidence>
<feature type="compositionally biased region" description="Basic and acidic residues" evidence="8">
    <location>
        <begin position="627"/>
        <end position="639"/>
    </location>
</feature>
<comment type="subcellular location">
    <subcellularLocation>
        <location evidence="1 7">Nucleus</location>
        <location evidence="1 7">Nucleolus</location>
    </subcellularLocation>
</comment>
<feature type="compositionally biased region" description="Basic residues" evidence="8">
    <location>
        <begin position="353"/>
        <end position="362"/>
    </location>
</feature>
<evidence type="ECO:0000256" key="2">
    <source>
        <dbReference type="ARBA" id="ARBA00022517"/>
    </source>
</evidence>
<feature type="region of interest" description="Disordered" evidence="8">
    <location>
        <begin position="348"/>
        <end position="431"/>
    </location>
</feature>
<feature type="region of interest" description="Disordered" evidence="8">
    <location>
        <begin position="133"/>
        <end position="335"/>
    </location>
</feature>
<dbReference type="GO" id="GO:0006364">
    <property type="term" value="P:rRNA processing"/>
    <property type="evidence" value="ECO:0007669"/>
    <property type="project" value="UniProtKB-KW"/>
</dbReference>
<feature type="compositionally biased region" description="Acidic residues" evidence="8">
    <location>
        <begin position="263"/>
        <end position="276"/>
    </location>
</feature>
<dbReference type="PANTHER" id="PTHR17039">
    <property type="entry name" value="U3 SMALL NUCLEOLAR RIBONUCLEOPROTEIN PROTEIN MPP10"/>
    <property type="match status" value="1"/>
</dbReference>
<gene>
    <name evidence="9" type="ORF">GRF29_8g1928715</name>
</gene>
<dbReference type="GO" id="GO:0034457">
    <property type="term" value="C:Mpp10 complex"/>
    <property type="evidence" value="ECO:0007669"/>
    <property type="project" value="UniProtKB-UniRule"/>
</dbReference>
<evidence type="ECO:0000313" key="9">
    <source>
        <dbReference type="EMBL" id="KAK3216039.1"/>
    </source>
</evidence>
<keyword evidence="2 7" id="KW-0690">Ribosome biogenesis</keyword>
<dbReference type="PANTHER" id="PTHR17039:SF0">
    <property type="entry name" value="U3 SMALL NUCLEOLAR RIBONUCLEOPROTEIN PROTEIN MPP10"/>
    <property type="match status" value="1"/>
</dbReference>
<feature type="region of interest" description="Disordered" evidence="8">
    <location>
        <begin position="715"/>
        <end position="734"/>
    </location>
</feature>
<feature type="compositionally biased region" description="Basic residues" evidence="8">
    <location>
        <begin position="657"/>
        <end position="672"/>
    </location>
</feature>
<feature type="compositionally biased region" description="Polar residues" evidence="8">
    <location>
        <begin position="366"/>
        <end position="376"/>
    </location>
</feature>
<feature type="compositionally biased region" description="Polar residues" evidence="8">
    <location>
        <begin position="8"/>
        <end position="31"/>
    </location>
</feature>
<feature type="compositionally biased region" description="Acidic residues" evidence="8">
    <location>
        <begin position="314"/>
        <end position="330"/>
    </location>
</feature>
<keyword evidence="10" id="KW-1185">Reference proteome</keyword>
<dbReference type="AlphaFoldDB" id="A0AAN6RMI8"/>
<dbReference type="GO" id="GO:0005732">
    <property type="term" value="C:sno(s)RNA-containing ribonucleoprotein complex"/>
    <property type="evidence" value="ECO:0007669"/>
    <property type="project" value="UniProtKB-UniRule"/>
</dbReference>
<feature type="compositionally biased region" description="Acidic residues" evidence="8">
    <location>
        <begin position="395"/>
        <end position="412"/>
    </location>
</feature>
<dbReference type="EMBL" id="WVTA01000002">
    <property type="protein sequence ID" value="KAK3216039.1"/>
    <property type="molecule type" value="Genomic_DNA"/>
</dbReference>
<evidence type="ECO:0000256" key="6">
    <source>
        <dbReference type="ARBA" id="ARBA00029455"/>
    </source>
</evidence>
<dbReference type="InterPro" id="IPR012173">
    <property type="entry name" value="Mpp10"/>
</dbReference>
<comment type="caution">
    <text evidence="9">The sequence shown here is derived from an EMBL/GenBank/DDBJ whole genome shotgun (WGS) entry which is preliminary data.</text>
</comment>
<dbReference type="PIRSF" id="PIRSF017300">
    <property type="entry name" value="snoRNP_Mpp10"/>
    <property type="match status" value="1"/>
</dbReference>
<dbReference type="GO" id="GO:0032040">
    <property type="term" value="C:small-subunit processome"/>
    <property type="evidence" value="ECO:0007669"/>
    <property type="project" value="TreeGrafter"/>
</dbReference>
<dbReference type="Pfam" id="PF04006">
    <property type="entry name" value="Mpp10"/>
    <property type="match status" value="1"/>
</dbReference>
<evidence type="ECO:0000256" key="7">
    <source>
        <dbReference type="PIRNR" id="PIRNR017300"/>
    </source>
</evidence>
<evidence type="ECO:0000313" key="10">
    <source>
        <dbReference type="Proteomes" id="UP001280581"/>
    </source>
</evidence>
<keyword evidence="5 7" id="KW-0687">Ribonucleoprotein</keyword>
<comment type="similarity">
    <text evidence="6 7">Belongs to the MPP10 family.</text>
</comment>
<keyword evidence="4 7" id="KW-0539">Nucleus</keyword>
<feature type="compositionally biased region" description="Acidic residues" evidence="8">
    <location>
        <begin position="288"/>
        <end position="300"/>
    </location>
</feature>
<feature type="region of interest" description="Disordered" evidence="8">
    <location>
        <begin position="1"/>
        <end position="31"/>
    </location>
</feature>
<reference evidence="9 10" key="1">
    <citation type="submission" date="2021-02" db="EMBL/GenBank/DDBJ databases">
        <title>Genome assembly of Pseudopithomyces chartarum.</title>
        <authorList>
            <person name="Jauregui R."/>
            <person name="Singh J."/>
            <person name="Voisey C."/>
        </authorList>
    </citation>
    <scope>NUCLEOTIDE SEQUENCE [LARGE SCALE GENOMIC DNA]</scope>
    <source>
        <strain evidence="9 10">AGR01</strain>
    </source>
</reference>
<evidence type="ECO:0000256" key="1">
    <source>
        <dbReference type="ARBA" id="ARBA00004604"/>
    </source>
</evidence>